<dbReference type="PANTHER" id="PTHR44846:SF1">
    <property type="entry name" value="MANNOSYL-D-GLYCERATE TRANSPORT_METABOLISM SYSTEM REPRESSOR MNGR-RELATED"/>
    <property type="match status" value="1"/>
</dbReference>
<dbReference type="AlphaFoldDB" id="A0A9X3RJS3"/>
<dbReference type="PRINTS" id="PR00035">
    <property type="entry name" value="HTHGNTR"/>
</dbReference>
<evidence type="ECO:0000313" key="6">
    <source>
        <dbReference type="Proteomes" id="UP001146468"/>
    </source>
</evidence>
<dbReference type="Gene3D" id="1.10.10.10">
    <property type="entry name" value="Winged helix-like DNA-binding domain superfamily/Winged helix DNA-binding domain"/>
    <property type="match status" value="1"/>
</dbReference>
<dbReference type="RefSeq" id="WP_269964895.1">
    <property type="nucleotide sequence ID" value="NZ_JAKMUS010000003.1"/>
</dbReference>
<organism evidence="5 6">
    <name type="scientific">Corynebacterium meitnerae</name>
    <dbReference type="NCBI Taxonomy" id="2913498"/>
    <lineage>
        <taxon>Bacteria</taxon>
        <taxon>Bacillati</taxon>
        <taxon>Actinomycetota</taxon>
        <taxon>Actinomycetes</taxon>
        <taxon>Mycobacteriales</taxon>
        <taxon>Corynebacteriaceae</taxon>
        <taxon>Corynebacterium</taxon>
    </lineage>
</organism>
<sequence>MLEIPQSRSRQQHVEIAEFLQGLIQSGELAPGDQLPSEAELCAQFGSSRGPVRQAVATLRSEGLVSSGRGRRSTVLDTQTSNSFEALLSATTFIEEEGHTAGKQILHVGQGAASDTVADAFGIEHGEQVVEIRSIRTADGVPVMLETLFFPIRIGEKLLNLTSESKPVHQQLLDMGVEVDNMVRKAHISQADTDKAGLLHISEGAPLFNVQLRASTYQGETVEYAEYSVRGDVITLSQSHVRGGSVPVKLSLNSAHIKHS</sequence>
<dbReference type="SMART" id="SM00866">
    <property type="entry name" value="UTRA"/>
    <property type="match status" value="1"/>
</dbReference>
<dbReference type="GO" id="GO:0045892">
    <property type="term" value="P:negative regulation of DNA-templated transcription"/>
    <property type="evidence" value="ECO:0007669"/>
    <property type="project" value="TreeGrafter"/>
</dbReference>
<dbReference type="CDD" id="cd07377">
    <property type="entry name" value="WHTH_GntR"/>
    <property type="match status" value="1"/>
</dbReference>
<protein>
    <submittedName>
        <fullName evidence="5">GntR family transcriptional regulator</fullName>
    </submittedName>
</protein>
<dbReference type="SUPFAM" id="SSF64288">
    <property type="entry name" value="Chorismate lyase-like"/>
    <property type="match status" value="1"/>
</dbReference>
<keyword evidence="2" id="KW-0238">DNA-binding</keyword>
<comment type="caution">
    <text evidence="5">The sequence shown here is derived from an EMBL/GenBank/DDBJ whole genome shotgun (WGS) entry which is preliminary data.</text>
</comment>
<dbReference type="Proteomes" id="UP001146468">
    <property type="component" value="Unassembled WGS sequence"/>
</dbReference>
<keyword evidence="6" id="KW-1185">Reference proteome</keyword>
<dbReference type="EMBL" id="JAKMUS010000003">
    <property type="protein sequence ID" value="MCZ9293436.1"/>
    <property type="molecule type" value="Genomic_DNA"/>
</dbReference>
<name>A0A9X3RJS3_9CORY</name>
<feature type="domain" description="HTH gntR-type" evidence="4">
    <location>
        <begin position="10"/>
        <end position="78"/>
    </location>
</feature>
<dbReference type="Gene3D" id="3.40.1410.10">
    <property type="entry name" value="Chorismate lyase-like"/>
    <property type="match status" value="1"/>
</dbReference>
<keyword evidence="1" id="KW-0805">Transcription regulation</keyword>
<dbReference type="PROSITE" id="PS50949">
    <property type="entry name" value="HTH_GNTR"/>
    <property type="match status" value="1"/>
</dbReference>
<evidence type="ECO:0000259" key="4">
    <source>
        <dbReference type="PROSITE" id="PS50949"/>
    </source>
</evidence>
<gene>
    <name evidence="5" type="ORF">L8U60_02885</name>
</gene>
<proteinExistence type="predicted"/>
<dbReference type="GO" id="GO:0003700">
    <property type="term" value="F:DNA-binding transcription factor activity"/>
    <property type="evidence" value="ECO:0007669"/>
    <property type="project" value="InterPro"/>
</dbReference>
<evidence type="ECO:0000313" key="5">
    <source>
        <dbReference type="EMBL" id="MCZ9293436.1"/>
    </source>
</evidence>
<accession>A0A9X3RJS3</accession>
<dbReference type="InterPro" id="IPR036388">
    <property type="entry name" value="WH-like_DNA-bd_sf"/>
</dbReference>
<dbReference type="InterPro" id="IPR050679">
    <property type="entry name" value="Bact_HTH_transcr_reg"/>
</dbReference>
<evidence type="ECO:0000256" key="2">
    <source>
        <dbReference type="ARBA" id="ARBA00023125"/>
    </source>
</evidence>
<dbReference type="InterPro" id="IPR000524">
    <property type="entry name" value="Tscrpt_reg_HTH_GntR"/>
</dbReference>
<keyword evidence="3" id="KW-0804">Transcription</keyword>
<evidence type="ECO:0000256" key="1">
    <source>
        <dbReference type="ARBA" id="ARBA00023015"/>
    </source>
</evidence>
<dbReference type="SMART" id="SM00345">
    <property type="entry name" value="HTH_GNTR"/>
    <property type="match status" value="1"/>
</dbReference>
<reference evidence="5" key="1">
    <citation type="submission" date="2022-02" db="EMBL/GenBank/DDBJ databases">
        <title>Corynebacterium sp. from urogenital microbiome.</title>
        <authorList>
            <person name="Cappelli E.A."/>
            <person name="Ribeiro T.G."/>
            <person name="Peixe L."/>
        </authorList>
    </citation>
    <scope>NUCLEOTIDE SEQUENCE</scope>
    <source>
        <strain evidence="5">C8Ua_172</strain>
    </source>
</reference>
<dbReference type="Pfam" id="PF07702">
    <property type="entry name" value="UTRA"/>
    <property type="match status" value="1"/>
</dbReference>
<dbReference type="GO" id="GO:0003677">
    <property type="term" value="F:DNA binding"/>
    <property type="evidence" value="ECO:0007669"/>
    <property type="project" value="UniProtKB-KW"/>
</dbReference>
<dbReference type="InterPro" id="IPR028978">
    <property type="entry name" value="Chorismate_lyase_/UTRA_dom_sf"/>
</dbReference>
<dbReference type="PANTHER" id="PTHR44846">
    <property type="entry name" value="MANNOSYL-D-GLYCERATE TRANSPORT/METABOLISM SYSTEM REPRESSOR MNGR-RELATED"/>
    <property type="match status" value="1"/>
</dbReference>
<evidence type="ECO:0000256" key="3">
    <source>
        <dbReference type="ARBA" id="ARBA00023163"/>
    </source>
</evidence>
<dbReference type="InterPro" id="IPR036390">
    <property type="entry name" value="WH_DNA-bd_sf"/>
</dbReference>
<dbReference type="Pfam" id="PF00392">
    <property type="entry name" value="GntR"/>
    <property type="match status" value="1"/>
</dbReference>
<dbReference type="InterPro" id="IPR011663">
    <property type="entry name" value="UTRA"/>
</dbReference>
<dbReference type="SUPFAM" id="SSF46785">
    <property type="entry name" value="Winged helix' DNA-binding domain"/>
    <property type="match status" value="1"/>
</dbReference>